<sequence length="95" mass="10451">MSIERIVNPPDLAPSGPFSHGVIISSGHSILYTAGQIGTIDRNGTVPESYEQQVQAAIQNLDNVLREAGASSRDIVKLTYYIVDYAKTRRFRLMA</sequence>
<evidence type="ECO:0000313" key="3">
    <source>
        <dbReference type="Proteomes" id="UP000266272"/>
    </source>
</evidence>
<dbReference type="SUPFAM" id="SSF55298">
    <property type="entry name" value="YjgF-like"/>
    <property type="match status" value="1"/>
</dbReference>
<dbReference type="PANTHER" id="PTHR11803">
    <property type="entry name" value="2-IMINOBUTANOATE/2-IMINOPROPANOATE DEAMINASE RIDA"/>
    <property type="match status" value="1"/>
</dbReference>
<gene>
    <name evidence="2" type="ORF">TARUN_553</name>
</gene>
<dbReference type="CDD" id="cd00448">
    <property type="entry name" value="YjgF_YER057c_UK114_family"/>
    <property type="match status" value="1"/>
</dbReference>
<dbReference type="Gene3D" id="3.30.1330.40">
    <property type="entry name" value="RutC-like"/>
    <property type="match status" value="1"/>
</dbReference>
<organism evidence="2 3">
    <name type="scientific">Trichoderma arundinaceum</name>
    <dbReference type="NCBI Taxonomy" id="490622"/>
    <lineage>
        <taxon>Eukaryota</taxon>
        <taxon>Fungi</taxon>
        <taxon>Dikarya</taxon>
        <taxon>Ascomycota</taxon>
        <taxon>Pezizomycotina</taxon>
        <taxon>Sordariomycetes</taxon>
        <taxon>Hypocreomycetidae</taxon>
        <taxon>Hypocreales</taxon>
        <taxon>Hypocreaceae</taxon>
        <taxon>Trichoderma</taxon>
    </lineage>
</organism>
<dbReference type="STRING" id="490622.A0A395NZX9"/>
<dbReference type="InterPro" id="IPR035959">
    <property type="entry name" value="RutC-like_sf"/>
</dbReference>
<keyword evidence="3" id="KW-1185">Reference proteome</keyword>
<dbReference type="AlphaFoldDB" id="A0A395NZX9"/>
<dbReference type="Proteomes" id="UP000266272">
    <property type="component" value="Unassembled WGS sequence"/>
</dbReference>
<reference evidence="2 3" key="1">
    <citation type="journal article" date="2018" name="PLoS Pathog.">
        <title>Evolution of structural diversity of trichothecenes, a family of toxins produced by plant pathogenic and entomopathogenic fungi.</title>
        <authorList>
            <person name="Proctor R.H."/>
            <person name="McCormick S.P."/>
            <person name="Kim H.S."/>
            <person name="Cardoza R.E."/>
            <person name="Stanley A.M."/>
            <person name="Lindo L."/>
            <person name="Kelly A."/>
            <person name="Brown D.W."/>
            <person name="Lee T."/>
            <person name="Vaughan M.M."/>
            <person name="Alexander N.J."/>
            <person name="Busman M."/>
            <person name="Gutierrez S."/>
        </authorList>
    </citation>
    <scope>NUCLEOTIDE SEQUENCE [LARGE SCALE GENOMIC DNA]</scope>
    <source>
        <strain evidence="2 3">IBT 40837</strain>
    </source>
</reference>
<dbReference type="InterPro" id="IPR006175">
    <property type="entry name" value="YjgF/YER057c/UK114"/>
</dbReference>
<dbReference type="PANTHER" id="PTHR11803:SF58">
    <property type="entry name" value="PROTEIN HMF1-RELATED"/>
    <property type="match status" value="1"/>
</dbReference>
<proteinExistence type="inferred from homology"/>
<dbReference type="EMBL" id="PXOA01000035">
    <property type="protein sequence ID" value="RFU81665.1"/>
    <property type="molecule type" value="Genomic_DNA"/>
</dbReference>
<dbReference type="Pfam" id="PF01042">
    <property type="entry name" value="Ribonuc_L-PSP"/>
    <property type="match status" value="1"/>
</dbReference>
<evidence type="ECO:0000313" key="2">
    <source>
        <dbReference type="EMBL" id="RFU81665.1"/>
    </source>
</evidence>
<dbReference type="GO" id="GO:0019239">
    <property type="term" value="F:deaminase activity"/>
    <property type="evidence" value="ECO:0007669"/>
    <property type="project" value="TreeGrafter"/>
</dbReference>
<comment type="caution">
    <text evidence="2">The sequence shown here is derived from an EMBL/GenBank/DDBJ whole genome shotgun (WGS) entry which is preliminary data.</text>
</comment>
<comment type="similarity">
    <text evidence="1">Belongs to the RutC family.</text>
</comment>
<accession>A0A395NZX9</accession>
<dbReference type="GO" id="GO:0005829">
    <property type="term" value="C:cytosol"/>
    <property type="evidence" value="ECO:0007669"/>
    <property type="project" value="TreeGrafter"/>
</dbReference>
<protein>
    <submittedName>
        <fullName evidence="2">Uncharacterized protein</fullName>
    </submittedName>
</protein>
<evidence type="ECO:0000256" key="1">
    <source>
        <dbReference type="ARBA" id="ARBA00010552"/>
    </source>
</evidence>
<name>A0A395NZX9_TRIAR</name>
<dbReference type="OrthoDB" id="309640at2759"/>